<reference evidence="2" key="1">
    <citation type="submission" date="2020-02" db="EMBL/GenBank/DDBJ databases">
        <authorList>
            <person name="Meier V. D."/>
        </authorList>
    </citation>
    <scope>NUCLEOTIDE SEQUENCE</scope>
    <source>
        <strain evidence="2">AVDCRST_MAG46</strain>
    </source>
</reference>
<protein>
    <recommendedName>
        <fullName evidence="1">VOC domain-containing protein</fullName>
    </recommendedName>
</protein>
<dbReference type="InterPro" id="IPR004360">
    <property type="entry name" value="Glyas_Fos-R_dOase_dom"/>
</dbReference>
<dbReference type="PROSITE" id="PS51819">
    <property type="entry name" value="VOC"/>
    <property type="match status" value="1"/>
</dbReference>
<dbReference type="InterPro" id="IPR029068">
    <property type="entry name" value="Glyas_Bleomycin-R_OHBP_Dase"/>
</dbReference>
<accession>A0A6J4KYS7</accession>
<dbReference type="Pfam" id="PF00903">
    <property type="entry name" value="Glyoxalase"/>
    <property type="match status" value="1"/>
</dbReference>
<dbReference type="Gene3D" id="3.10.180.10">
    <property type="entry name" value="2,3-Dihydroxybiphenyl 1,2-Dioxygenase, domain 1"/>
    <property type="match status" value="1"/>
</dbReference>
<feature type="domain" description="VOC" evidence="1">
    <location>
        <begin position="9"/>
        <end position="115"/>
    </location>
</feature>
<dbReference type="EMBL" id="CADCUD010000043">
    <property type="protein sequence ID" value="CAA9316996.1"/>
    <property type="molecule type" value="Genomic_DNA"/>
</dbReference>
<evidence type="ECO:0000259" key="1">
    <source>
        <dbReference type="PROSITE" id="PS51819"/>
    </source>
</evidence>
<dbReference type="SUPFAM" id="SSF54593">
    <property type="entry name" value="Glyoxalase/Bleomycin resistance protein/Dihydroxybiphenyl dioxygenase"/>
    <property type="match status" value="1"/>
</dbReference>
<evidence type="ECO:0000313" key="2">
    <source>
        <dbReference type="EMBL" id="CAA9316996.1"/>
    </source>
</evidence>
<dbReference type="AlphaFoldDB" id="A0A6J4KYS7"/>
<proteinExistence type="predicted"/>
<dbReference type="InterPro" id="IPR037523">
    <property type="entry name" value="VOC_core"/>
</dbReference>
<name>A0A6J4KYS7_9ACTN</name>
<gene>
    <name evidence="2" type="ORF">AVDCRST_MAG46-574</name>
</gene>
<sequence length="137" mass="14649">MRRSPLLRLVDAVTIPVPDLEVGLRFYRDVLGHELLWRHDSIGQAGLRLPEAVTELVLSTRDAYAPNWLVTSVEEAVAVMLDAGGQLVLASTSIPVGRLAVVNDPFGNTLVLLELSSGRYTTDAAGHVTGVEPAPGP</sequence>
<organism evidence="2">
    <name type="scientific">uncultured Nocardioidaceae bacterium</name>
    <dbReference type="NCBI Taxonomy" id="253824"/>
    <lineage>
        <taxon>Bacteria</taxon>
        <taxon>Bacillati</taxon>
        <taxon>Actinomycetota</taxon>
        <taxon>Actinomycetes</taxon>
        <taxon>Propionibacteriales</taxon>
        <taxon>Nocardioidaceae</taxon>
        <taxon>environmental samples</taxon>
    </lineage>
</organism>